<evidence type="ECO:0000313" key="11">
    <source>
        <dbReference type="EMBL" id="SFR95907.1"/>
    </source>
</evidence>
<feature type="transmembrane region" description="Helical" evidence="10">
    <location>
        <begin position="40"/>
        <end position="58"/>
    </location>
</feature>
<proteinExistence type="inferred from homology"/>
<dbReference type="Proteomes" id="UP000199659">
    <property type="component" value="Unassembled WGS sequence"/>
</dbReference>
<evidence type="ECO:0000256" key="1">
    <source>
        <dbReference type="ARBA" id="ARBA00002578"/>
    </source>
</evidence>
<feature type="transmembrane region" description="Helical" evidence="10">
    <location>
        <begin position="216"/>
        <end position="240"/>
    </location>
</feature>
<dbReference type="AlphaFoldDB" id="A0A1I6KXJ3"/>
<dbReference type="GO" id="GO:0009425">
    <property type="term" value="C:bacterial-type flagellum basal body"/>
    <property type="evidence" value="ECO:0007669"/>
    <property type="project" value="UniProtKB-SubCell"/>
</dbReference>
<dbReference type="STRING" id="37658.SAMN05661086_02842"/>
<keyword evidence="8 10" id="KW-0975">Bacterial flagellum</keyword>
<organism evidence="11 12">
    <name type="scientific">Anaeromicropila populeti</name>
    <dbReference type="NCBI Taxonomy" id="37658"/>
    <lineage>
        <taxon>Bacteria</taxon>
        <taxon>Bacillati</taxon>
        <taxon>Bacillota</taxon>
        <taxon>Clostridia</taxon>
        <taxon>Lachnospirales</taxon>
        <taxon>Lachnospiraceae</taxon>
        <taxon>Anaeromicropila</taxon>
    </lineage>
</organism>
<feature type="transmembrane region" description="Helical" evidence="10">
    <location>
        <begin position="7"/>
        <end position="28"/>
    </location>
</feature>
<dbReference type="EMBL" id="FOYZ01000011">
    <property type="protein sequence ID" value="SFR95907.1"/>
    <property type="molecule type" value="Genomic_DNA"/>
</dbReference>
<gene>
    <name evidence="11" type="ORF">SAMN05661086_02842</name>
</gene>
<evidence type="ECO:0000256" key="7">
    <source>
        <dbReference type="ARBA" id="ARBA00023136"/>
    </source>
</evidence>
<evidence type="ECO:0000256" key="3">
    <source>
        <dbReference type="ARBA" id="ARBA00021717"/>
    </source>
</evidence>
<evidence type="ECO:0000256" key="9">
    <source>
        <dbReference type="NCBIfam" id="TIGR01400"/>
    </source>
</evidence>
<keyword evidence="11" id="KW-0966">Cell projection</keyword>
<evidence type="ECO:0000256" key="10">
    <source>
        <dbReference type="RuleBase" id="RU362071"/>
    </source>
</evidence>
<dbReference type="GO" id="GO:0005886">
    <property type="term" value="C:plasma membrane"/>
    <property type="evidence" value="ECO:0007669"/>
    <property type="project" value="UniProtKB-SubCell"/>
</dbReference>
<dbReference type="PRINTS" id="PR00953">
    <property type="entry name" value="TYPE3IMRPROT"/>
</dbReference>
<sequence>MGISVEKFIFFIIILVRISAFIMTAPFFSQRNVPMRGKAGLSFFLALIVYYNVTYVPLEYITSVEFTVIILKEVIIGASIGYMATISLYILELAGHLIDMEIGFSMVNVLNPVSNVQTSVTGTFYTYCVMLVMLVSDMHYFIIDALVDTFTFIPVAGGKIPSNLYLVMAQFIKQYFITGFRIILPVFSCILIVNVVLGILAKIAPQMNMFVIGMQLKLFVGLFVLVIVISLLPSITEFIFDQMKNVISDMIKALSP</sequence>
<dbReference type="OrthoDB" id="9807748at2"/>
<feature type="transmembrane region" description="Helical" evidence="10">
    <location>
        <begin position="70"/>
        <end position="91"/>
    </location>
</feature>
<feature type="transmembrane region" description="Helical" evidence="10">
    <location>
        <begin position="124"/>
        <end position="143"/>
    </location>
</feature>
<comment type="similarity">
    <text evidence="2 10">Belongs to the FliR/MopE/SpaR family.</text>
</comment>
<comment type="function">
    <text evidence="1 10">Role in flagellar biosynthesis.</text>
</comment>
<evidence type="ECO:0000256" key="5">
    <source>
        <dbReference type="ARBA" id="ARBA00022692"/>
    </source>
</evidence>
<keyword evidence="12" id="KW-1185">Reference proteome</keyword>
<dbReference type="Pfam" id="PF01311">
    <property type="entry name" value="Bac_export_1"/>
    <property type="match status" value="1"/>
</dbReference>
<dbReference type="RefSeq" id="WP_092561967.1">
    <property type="nucleotide sequence ID" value="NZ_FOYZ01000011.1"/>
</dbReference>
<dbReference type="PANTHER" id="PTHR30065">
    <property type="entry name" value="FLAGELLAR BIOSYNTHETIC PROTEIN FLIR"/>
    <property type="match status" value="1"/>
</dbReference>
<feature type="transmembrane region" description="Helical" evidence="10">
    <location>
        <begin position="182"/>
        <end position="204"/>
    </location>
</feature>
<keyword evidence="7 10" id="KW-0472">Membrane</keyword>
<keyword evidence="5 10" id="KW-0812">Transmembrane</keyword>
<dbReference type="InterPro" id="IPR006303">
    <property type="entry name" value="FliR"/>
</dbReference>
<dbReference type="GO" id="GO:0044780">
    <property type="term" value="P:bacterial-type flagellum assembly"/>
    <property type="evidence" value="ECO:0007669"/>
    <property type="project" value="UniProtKB-UniRule"/>
</dbReference>
<dbReference type="GO" id="GO:0006605">
    <property type="term" value="P:protein targeting"/>
    <property type="evidence" value="ECO:0007669"/>
    <property type="project" value="UniProtKB-UniRule"/>
</dbReference>
<comment type="subcellular location">
    <subcellularLocation>
        <location evidence="10">Cell membrane</location>
        <topology evidence="10">Multi-pass membrane protein</topology>
    </subcellularLocation>
    <subcellularLocation>
        <location evidence="10">Bacterial flagellum basal body</location>
    </subcellularLocation>
</comment>
<keyword evidence="11" id="KW-0282">Flagellum</keyword>
<evidence type="ECO:0000313" key="12">
    <source>
        <dbReference type="Proteomes" id="UP000199659"/>
    </source>
</evidence>
<evidence type="ECO:0000256" key="2">
    <source>
        <dbReference type="ARBA" id="ARBA00009772"/>
    </source>
</evidence>
<reference evidence="11 12" key="1">
    <citation type="submission" date="2016-10" db="EMBL/GenBank/DDBJ databases">
        <authorList>
            <person name="de Groot N.N."/>
        </authorList>
    </citation>
    <scope>NUCLEOTIDE SEQUENCE [LARGE SCALE GENOMIC DNA]</scope>
    <source>
        <strain evidence="11 12">743A</strain>
    </source>
</reference>
<keyword evidence="11" id="KW-0969">Cilium</keyword>
<protein>
    <recommendedName>
        <fullName evidence="3 9">Flagellar biosynthetic protein FliR</fullName>
    </recommendedName>
</protein>
<dbReference type="InterPro" id="IPR002010">
    <property type="entry name" value="T3SS_IM_R"/>
</dbReference>
<dbReference type="PANTHER" id="PTHR30065:SF1">
    <property type="entry name" value="SURFACE PRESENTATION OF ANTIGENS PROTEIN SPAR"/>
    <property type="match status" value="1"/>
</dbReference>
<dbReference type="NCBIfam" id="TIGR01400">
    <property type="entry name" value="fliR"/>
    <property type="match status" value="1"/>
</dbReference>
<evidence type="ECO:0000256" key="4">
    <source>
        <dbReference type="ARBA" id="ARBA00022475"/>
    </source>
</evidence>
<keyword evidence="4 10" id="KW-1003">Cell membrane</keyword>
<evidence type="ECO:0000256" key="6">
    <source>
        <dbReference type="ARBA" id="ARBA00022989"/>
    </source>
</evidence>
<evidence type="ECO:0000256" key="8">
    <source>
        <dbReference type="ARBA" id="ARBA00023143"/>
    </source>
</evidence>
<keyword evidence="6 10" id="KW-1133">Transmembrane helix</keyword>
<name>A0A1I6KXJ3_9FIRM</name>
<accession>A0A1I6KXJ3</accession>